<dbReference type="GO" id="GO:0009089">
    <property type="term" value="P:lysine biosynthetic process via diaminopimelate"/>
    <property type="evidence" value="ECO:0007669"/>
    <property type="project" value="UniProtKB-UniRule"/>
</dbReference>
<keyword evidence="5 13" id="KW-0220">Diaminopimelate biosynthesis</keyword>
<feature type="active site" description="Proton donor" evidence="13">
    <location>
        <position position="137"/>
    </location>
</feature>
<feature type="binding site" evidence="13">
    <location>
        <position position="35"/>
    </location>
    <ligand>
        <name>NADP(+)</name>
        <dbReference type="ChEBI" id="CHEBI:58349"/>
    </ligand>
</feature>
<evidence type="ECO:0000256" key="5">
    <source>
        <dbReference type="ARBA" id="ARBA00022915"/>
    </source>
</evidence>
<keyword evidence="2 13" id="KW-0963">Cytoplasm</keyword>
<name>A0A6M1QS77_9ACTN</name>
<dbReference type="EC" id="1.17.1.8" evidence="10 13"/>
<protein>
    <recommendedName>
        <fullName evidence="10 13">4-hydroxy-tetrahydrodipicolinate reductase</fullName>
        <shortName evidence="13">HTPA reductase</shortName>
        <ecNumber evidence="10 13">1.17.1.8</ecNumber>
    </recommendedName>
</protein>
<dbReference type="SUPFAM" id="SSF55347">
    <property type="entry name" value="Glyceraldehyde-3-phosphate dehydrogenase-like, C-terminal domain"/>
    <property type="match status" value="1"/>
</dbReference>
<evidence type="ECO:0000313" key="17">
    <source>
        <dbReference type="Proteomes" id="UP000483261"/>
    </source>
</evidence>
<dbReference type="GO" id="GO:0005829">
    <property type="term" value="C:cytosol"/>
    <property type="evidence" value="ECO:0007669"/>
    <property type="project" value="TreeGrafter"/>
</dbReference>
<dbReference type="InterPro" id="IPR036291">
    <property type="entry name" value="NAD(P)-bd_dom_sf"/>
</dbReference>
<dbReference type="FunFam" id="3.30.360.10:FF:000009">
    <property type="entry name" value="4-hydroxy-tetrahydrodipicolinate reductase"/>
    <property type="match status" value="1"/>
</dbReference>
<organism evidence="16 17">
    <name type="scientific">Nocardioides turkmenicus</name>
    <dbReference type="NCBI Taxonomy" id="2711220"/>
    <lineage>
        <taxon>Bacteria</taxon>
        <taxon>Bacillati</taxon>
        <taxon>Actinomycetota</taxon>
        <taxon>Actinomycetes</taxon>
        <taxon>Propionibacteriales</taxon>
        <taxon>Nocardioidaceae</taxon>
        <taxon>Nocardioides</taxon>
    </lineage>
</organism>
<dbReference type="Pfam" id="PF05173">
    <property type="entry name" value="DapB_C"/>
    <property type="match status" value="1"/>
</dbReference>
<dbReference type="InterPro" id="IPR000846">
    <property type="entry name" value="DapB_N"/>
</dbReference>
<feature type="binding site" evidence="13">
    <location>
        <begin position="8"/>
        <end position="13"/>
    </location>
    <ligand>
        <name>NAD(+)</name>
        <dbReference type="ChEBI" id="CHEBI:57540"/>
    </ligand>
</feature>
<comment type="subcellular location">
    <subcellularLocation>
        <location evidence="13">Cytoplasm</location>
    </subcellularLocation>
</comment>
<dbReference type="CDD" id="cd02274">
    <property type="entry name" value="DHDPR_N"/>
    <property type="match status" value="1"/>
</dbReference>
<comment type="catalytic activity">
    <reaction evidence="11 13">
        <text>(S)-2,3,4,5-tetrahydrodipicolinate + NADP(+) + H2O = (2S,4S)-4-hydroxy-2,3,4,5-tetrahydrodipicolinate + NADPH + H(+)</text>
        <dbReference type="Rhea" id="RHEA:35331"/>
        <dbReference type="ChEBI" id="CHEBI:15377"/>
        <dbReference type="ChEBI" id="CHEBI:15378"/>
        <dbReference type="ChEBI" id="CHEBI:16845"/>
        <dbReference type="ChEBI" id="CHEBI:57783"/>
        <dbReference type="ChEBI" id="CHEBI:58349"/>
        <dbReference type="ChEBI" id="CHEBI:67139"/>
        <dbReference type="EC" id="1.17.1.8"/>
    </reaction>
</comment>
<evidence type="ECO:0000259" key="14">
    <source>
        <dbReference type="Pfam" id="PF01113"/>
    </source>
</evidence>
<comment type="pathway">
    <text evidence="9 13">Amino-acid biosynthesis; L-lysine biosynthesis via DAP pathway; (S)-tetrahydrodipicolinate from L-aspartate: step 4/4.</text>
</comment>
<evidence type="ECO:0000256" key="9">
    <source>
        <dbReference type="ARBA" id="ARBA00037922"/>
    </source>
</evidence>
<dbReference type="GO" id="GO:0016726">
    <property type="term" value="F:oxidoreductase activity, acting on CH or CH2 groups, NAD or NADP as acceptor"/>
    <property type="evidence" value="ECO:0007669"/>
    <property type="project" value="UniProtKB-UniRule"/>
</dbReference>
<dbReference type="PANTHER" id="PTHR20836">
    <property type="entry name" value="DIHYDRODIPICOLINATE REDUCTASE"/>
    <property type="match status" value="1"/>
</dbReference>
<keyword evidence="6 13" id="KW-0560">Oxidoreductase</keyword>
<evidence type="ECO:0000259" key="15">
    <source>
        <dbReference type="Pfam" id="PF05173"/>
    </source>
</evidence>
<comment type="caution">
    <text evidence="16">The sequence shown here is derived from an EMBL/GenBank/DDBJ whole genome shotgun (WGS) entry which is preliminary data.</text>
</comment>
<keyword evidence="3 13" id="KW-0028">Amino-acid biosynthesis</keyword>
<dbReference type="AlphaFoldDB" id="A0A6M1QS77"/>
<dbReference type="InterPro" id="IPR022663">
    <property type="entry name" value="DapB_C"/>
</dbReference>
<feature type="active site" description="Proton donor/acceptor" evidence="13">
    <location>
        <position position="133"/>
    </location>
</feature>
<feature type="binding site" evidence="13">
    <location>
        <position position="134"/>
    </location>
    <ligand>
        <name>(S)-2,3,4,5-tetrahydrodipicolinate</name>
        <dbReference type="ChEBI" id="CHEBI:16845"/>
    </ligand>
</feature>
<dbReference type="HAMAP" id="MF_00102">
    <property type="entry name" value="DapB"/>
    <property type="match status" value="1"/>
</dbReference>
<evidence type="ECO:0000256" key="3">
    <source>
        <dbReference type="ARBA" id="ARBA00022605"/>
    </source>
</evidence>
<dbReference type="Proteomes" id="UP000483261">
    <property type="component" value="Unassembled WGS sequence"/>
</dbReference>
<comment type="subunit">
    <text evidence="13">Homotetramer.</text>
</comment>
<dbReference type="PANTHER" id="PTHR20836:SF0">
    <property type="entry name" value="4-HYDROXY-TETRAHYDRODIPICOLINATE REDUCTASE 1, CHLOROPLASTIC-RELATED"/>
    <property type="match status" value="1"/>
</dbReference>
<evidence type="ECO:0000256" key="4">
    <source>
        <dbReference type="ARBA" id="ARBA00022857"/>
    </source>
</evidence>
<evidence type="ECO:0000256" key="6">
    <source>
        <dbReference type="ARBA" id="ARBA00023002"/>
    </source>
</evidence>
<feature type="binding site" evidence="13">
    <location>
        <begin position="143"/>
        <end position="144"/>
    </location>
    <ligand>
        <name>(S)-2,3,4,5-tetrahydrodipicolinate</name>
        <dbReference type="ChEBI" id="CHEBI:16845"/>
    </ligand>
</feature>
<evidence type="ECO:0000256" key="1">
    <source>
        <dbReference type="ARBA" id="ARBA00006642"/>
    </source>
</evidence>
<comment type="similarity">
    <text evidence="1 13">Belongs to the DapB family.</text>
</comment>
<dbReference type="InterPro" id="IPR023940">
    <property type="entry name" value="DHDPR_bac"/>
</dbReference>
<sequence>MTKVAVLGARGKLGSAVCEAVESADDMELVARIGRGDELSAITDAGAEVAVDVTTLEAVMGNAEFCLSHGVHTVIGTSGFGPDRVEQLEAWLAKAPGVGAMVVPNFSVGAVLMMRFAELAAAHFPSVEIVETHHERKADAPSGTARRTAELVAAAREQAGVGPAPDATTSALDGARGAAVDGIPVHSLRMSGSVAHQEVILGGVGELLTIRHDSLSHASFAHGVLAAIRGIGARPGLTIGLEDVLGLA</sequence>
<dbReference type="GO" id="GO:0051287">
    <property type="term" value="F:NAD binding"/>
    <property type="evidence" value="ECO:0007669"/>
    <property type="project" value="UniProtKB-UniRule"/>
</dbReference>
<evidence type="ECO:0000256" key="7">
    <source>
        <dbReference type="ARBA" id="ARBA00023027"/>
    </source>
</evidence>
<keyword evidence="8 13" id="KW-0457">Lysine biosynthesis</keyword>
<feature type="domain" description="Dihydrodipicolinate reductase C-terminal" evidence="15">
    <location>
        <begin position="109"/>
        <end position="245"/>
    </location>
</feature>
<dbReference type="InterPro" id="IPR022664">
    <property type="entry name" value="DapB_N_CS"/>
</dbReference>
<dbReference type="GO" id="GO:0050661">
    <property type="term" value="F:NADP binding"/>
    <property type="evidence" value="ECO:0007669"/>
    <property type="project" value="UniProtKB-UniRule"/>
</dbReference>
<dbReference type="EMBL" id="JAALAA010000005">
    <property type="protein sequence ID" value="NGN92713.1"/>
    <property type="molecule type" value="Genomic_DNA"/>
</dbReference>
<comment type="caution">
    <text evidence="13">Was originally thought to be a dihydrodipicolinate reductase (DHDPR), catalyzing the conversion of dihydrodipicolinate to tetrahydrodipicolinate. However, it was shown in E.coli that the substrate of the enzymatic reaction is not dihydrodipicolinate (DHDP) but in fact (2S,4S)-4-hydroxy-2,3,4,5-tetrahydrodipicolinic acid (HTPA), the product released by the DapA-catalyzed reaction.</text>
</comment>
<dbReference type="UniPathway" id="UPA00034">
    <property type="reaction ID" value="UER00018"/>
</dbReference>
<comment type="catalytic activity">
    <reaction evidence="12 13">
        <text>(S)-2,3,4,5-tetrahydrodipicolinate + NAD(+) + H2O = (2S,4S)-4-hydroxy-2,3,4,5-tetrahydrodipicolinate + NADH + H(+)</text>
        <dbReference type="Rhea" id="RHEA:35323"/>
        <dbReference type="ChEBI" id="CHEBI:15377"/>
        <dbReference type="ChEBI" id="CHEBI:15378"/>
        <dbReference type="ChEBI" id="CHEBI:16845"/>
        <dbReference type="ChEBI" id="CHEBI:57540"/>
        <dbReference type="ChEBI" id="CHEBI:57945"/>
        <dbReference type="ChEBI" id="CHEBI:67139"/>
        <dbReference type="EC" id="1.17.1.8"/>
    </reaction>
</comment>
<dbReference type="Gene3D" id="3.30.360.10">
    <property type="entry name" value="Dihydrodipicolinate Reductase, domain 2"/>
    <property type="match status" value="1"/>
</dbReference>
<keyword evidence="4 13" id="KW-0521">NADP</keyword>
<dbReference type="GO" id="GO:0019877">
    <property type="term" value="P:diaminopimelate biosynthetic process"/>
    <property type="evidence" value="ECO:0007669"/>
    <property type="project" value="UniProtKB-UniRule"/>
</dbReference>
<dbReference type="PROSITE" id="PS01298">
    <property type="entry name" value="DAPB"/>
    <property type="match status" value="1"/>
</dbReference>
<feature type="binding site" evidence="13">
    <location>
        <begin position="103"/>
        <end position="106"/>
    </location>
    <ligand>
        <name>NAD(+)</name>
        <dbReference type="ChEBI" id="CHEBI:57540"/>
    </ligand>
</feature>
<accession>A0A6M1QS77</accession>
<gene>
    <name evidence="13" type="primary">dapB</name>
    <name evidence="16" type="ORF">G5C66_08185</name>
</gene>
<comment type="caution">
    <text evidence="13">Lacks conserved residue(s) required for the propagation of feature annotation.</text>
</comment>
<dbReference type="Pfam" id="PF01113">
    <property type="entry name" value="DapB_N"/>
    <property type="match status" value="1"/>
</dbReference>
<evidence type="ECO:0000313" key="16">
    <source>
        <dbReference type="EMBL" id="NGN92713.1"/>
    </source>
</evidence>
<evidence type="ECO:0000256" key="13">
    <source>
        <dbReference type="HAMAP-Rule" id="MF_00102"/>
    </source>
</evidence>
<dbReference type="Gene3D" id="3.40.50.720">
    <property type="entry name" value="NAD(P)-binding Rossmann-like Domain"/>
    <property type="match status" value="1"/>
</dbReference>
<evidence type="ECO:0000256" key="8">
    <source>
        <dbReference type="ARBA" id="ARBA00023154"/>
    </source>
</evidence>
<dbReference type="NCBIfam" id="TIGR00036">
    <property type="entry name" value="dapB"/>
    <property type="match status" value="1"/>
</dbReference>
<comment type="function">
    <text evidence="13">Catalyzes the conversion of 4-hydroxy-tetrahydrodipicolinate (HTPA) to tetrahydrodipicolinate.</text>
</comment>
<dbReference type="RefSeq" id="WP_165110455.1">
    <property type="nucleotide sequence ID" value="NZ_JAALAA010000005.1"/>
</dbReference>
<keyword evidence="17" id="KW-1185">Reference proteome</keyword>
<evidence type="ECO:0000256" key="11">
    <source>
        <dbReference type="ARBA" id="ARBA00049080"/>
    </source>
</evidence>
<feature type="binding site" evidence="13">
    <location>
        <begin position="76"/>
        <end position="78"/>
    </location>
    <ligand>
        <name>NAD(+)</name>
        <dbReference type="ChEBI" id="CHEBI:57540"/>
    </ligand>
</feature>
<feature type="domain" description="Dihydrodipicolinate reductase N-terminal" evidence="14">
    <location>
        <begin position="3"/>
        <end position="106"/>
    </location>
</feature>
<evidence type="ECO:0000256" key="2">
    <source>
        <dbReference type="ARBA" id="ARBA00022490"/>
    </source>
</evidence>
<evidence type="ECO:0000256" key="12">
    <source>
        <dbReference type="ARBA" id="ARBA00049396"/>
    </source>
</evidence>
<dbReference type="GO" id="GO:0008839">
    <property type="term" value="F:4-hydroxy-tetrahydrodipicolinate reductase"/>
    <property type="evidence" value="ECO:0007669"/>
    <property type="project" value="UniProtKB-UniRule"/>
</dbReference>
<proteinExistence type="inferred from homology"/>
<dbReference type="SUPFAM" id="SSF51735">
    <property type="entry name" value="NAD(P)-binding Rossmann-fold domains"/>
    <property type="match status" value="1"/>
</dbReference>
<reference evidence="16 17" key="1">
    <citation type="submission" date="2020-02" db="EMBL/GenBank/DDBJ databases">
        <title>Whole-genome analyses of novel actinobacteria.</title>
        <authorList>
            <person name="Sahin N."/>
        </authorList>
    </citation>
    <scope>NUCLEOTIDE SEQUENCE [LARGE SCALE GENOMIC DNA]</scope>
    <source>
        <strain evidence="16 17">KC13</strain>
    </source>
</reference>
<keyword evidence="7 13" id="KW-0520">NAD</keyword>
<dbReference type="PIRSF" id="PIRSF000161">
    <property type="entry name" value="DHPR"/>
    <property type="match status" value="1"/>
</dbReference>
<evidence type="ECO:0000256" key="10">
    <source>
        <dbReference type="ARBA" id="ARBA00038983"/>
    </source>
</evidence>